<accession>A0ABD7L725</accession>
<evidence type="ECO:0000313" key="2">
    <source>
        <dbReference type="Proteomes" id="UP000196218"/>
    </source>
</evidence>
<dbReference type="Proteomes" id="UP000196218">
    <property type="component" value="Unassembled WGS sequence"/>
</dbReference>
<dbReference type="AlphaFoldDB" id="A0ABD7L725"/>
<evidence type="ECO:0000313" key="1">
    <source>
        <dbReference type="EMBL" id="SAJ96622.1"/>
    </source>
</evidence>
<evidence type="ECO:0008006" key="3">
    <source>
        <dbReference type="Google" id="ProtNLM"/>
    </source>
</evidence>
<reference evidence="1 2" key="1">
    <citation type="submission" date="2016-04" db="EMBL/GenBank/DDBJ databases">
        <authorList>
            <person name="Peeters C."/>
        </authorList>
    </citation>
    <scope>NUCLEOTIDE SEQUENCE [LARGE SCALE GENOMIC DNA]</scope>
    <source>
        <strain evidence="1">LMG 29311</strain>
    </source>
</reference>
<sequence length="87" mass="9778">MNTLTHTPNPNVAEALDMLGGDSAVARLLDVRPWAISKWRKKMPPDRVLWLCEQTGWRKTPHQLCPKIYPNELDGLPPALQLAQVPA</sequence>
<dbReference type="EMBL" id="FKJW01000004">
    <property type="protein sequence ID" value="SAJ96622.1"/>
    <property type="molecule type" value="Genomic_DNA"/>
</dbReference>
<dbReference type="InterPro" id="IPR031856">
    <property type="entry name" value="YdaS_toxin-like"/>
</dbReference>
<name>A0ABD7L725_9BURK</name>
<proteinExistence type="predicted"/>
<dbReference type="RefSeq" id="WP_088926302.1">
    <property type="nucleotide sequence ID" value="NZ_CADFGW010000019.1"/>
</dbReference>
<dbReference type="Gene3D" id="1.10.260.40">
    <property type="entry name" value="lambda repressor-like DNA-binding domains"/>
    <property type="match status" value="1"/>
</dbReference>
<dbReference type="Pfam" id="PF15943">
    <property type="entry name" value="YdaS_toxin"/>
    <property type="match status" value="1"/>
</dbReference>
<gene>
    <name evidence="1" type="ORF">UA18_03462</name>
</gene>
<organism evidence="1 2">
    <name type="scientific">Burkholderia multivorans</name>
    <dbReference type="NCBI Taxonomy" id="87883"/>
    <lineage>
        <taxon>Bacteria</taxon>
        <taxon>Pseudomonadati</taxon>
        <taxon>Pseudomonadota</taxon>
        <taxon>Betaproteobacteria</taxon>
        <taxon>Burkholderiales</taxon>
        <taxon>Burkholderiaceae</taxon>
        <taxon>Burkholderia</taxon>
        <taxon>Burkholderia cepacia complex</taxon>
    </lineage>
</organism>
<dbReference type="InterPro" id="IPR010982">
    <property type="entry name" value="Lambda_DNA-bd_dom_sf"/>
</dbReference>
<dbReference type="SUPFAM" id="SSF47413">
    <property type="entry name" value="lambda repressor-like DNA-binding domains"/>
    <property type="match status" value="1"/>
</dbReference>
<comment type="caution">
    <text evidence="1">The sequence shown here is derived from an EMBL/GenBank/DDBJ whole genome shotgun (WGS) entry which is preliminary data.</text>
</comment>
<protein>
    <recommendedName>
        <fullName evidence="3">Helix-turn-helix domain-containing protein</fullName>
    </recommendedName>
</protein>